<feature type="compositionally biased region" description="Basic and acidic residues" evidence="1">
    <location>
        <begin position="29"/>
        <end position="39"/>
    </location>
</feature>
<feature type="region of interest" description="Disordered" evidence="1">
    <location>
        <begin position="1"/>
        <end position="50"/>
    </location>
</feature>
<feature type="non-terminal residue" evidence="2">
    <location>
        <position position="1"/>
    </location>
</feature>
<comment type="caution">
    <text evidence="2">The sequence shown here is derived from an EMBL/GenBank/DDBJ whole genome shotgun (WGS) entry which is preliminary data.</text>
</comment>
<evidence type="ECO:0000313" key="2">
    <source>
        <dbReference type="EMBL" id="CAE7628531.1"/>
    </source>
</evidence>
<dbReference type="AlphaFoldDB" id="A0A812VCR5"/>
<gene>
    <name evidence="2" type="ORF">SNEC2469_LOCUS17711</name>
</gene>
<dbReference type="OrthoDB" id="413593at2759"/>
<evidence type="ECO:0000256" key="1">
    <source>
        <dbReference type="SAM" id="MobiDB-lite"/>
    </source>
</evidence>
<feature type="compositionally biased region" description="Basic and acidic residues" evidence="1">
    <location>
        <begin position="1"/>
        <end position="10"/>
    </location>
</feature>
<keyword evidence="3" id="KW-1185">Reference proteome</keyword>
<dbReference type="Proteomes" id="UP000601435">
    <property type="component" value="Unassembled WGS sequence"/>
</dbReference>
<accession>A0A812VCR5</accession>
<organism evidence="2 3">
    <name type="scientific">Symbiodinium necroappetens</name>
    <dbReference type="NCBI Taxonomy" id="1628268"/>
    <lineage>
        <taxon>Eukaryota</taxon>
        <taxon>Sar</taxon>
        <taxon>Alveolata</taxon>
        <taxon>Dinophyceae</taxon>
        <taxon>Suessiales</taxon>
        <taxon>Symbiodiniaceae</taxon>
        <taxon>Symbiodinium</taxon>
    </lineage>
</organism>
<sequence>MTSSPSERKLHLILQEDSSRRSQSLESRAAVKTESKDHAPPAASEGPLVSVKTEAEQDLPQGLMAVKPEPVETLSKMLTTTATATDSPLAAQEWLPAGGLVIR</sequence>
<evidence type="ECO:0000313" key="3">
    <source>
        <dbReference type="Proteomes" id="UP000601435"/>
    </source>
</evidence>
<protein>
    <submittedName>
        <fullName evidence="2">Uncharacterized protein</fullName>
    </submittedName>
</protein>
<dbReference type="EMBL" id="CAJNJA010029466">
    <property type="protein sequence ID" value="CAE7628531.1"/>
    <property type="molecule type" value="Genomic_DNA"/>
</dbReference>
<reference evidence="2" key="1">
    <citation type="submission" date="2021-02" db="EMBL/GenBank/DDBJ databases">
        <authorList>
            <person name="Dougan E. K."/>
            <person name="Rhodes N."/>
            <person name="Thang M."/>
            <person name="Chan C."/>
        </authorList>
    </citation>
    <scope>NUCLEOTIDE SEQUENCE</scope>
</reference>
<proteinExistence type="predicted"/>
<name>A0A812VCR5_9DINO</name>